<evidence type="ECO:0000313" key="2">
    <source>
        <dbReference type="Proteomes" id="UP000805193"/>
    </source>
</evidence>
<evidence type="ECO:0000313" key="1">
    <source>
        <dbReference type="EMBL" id="KAG0409733.1"/>
    </source>
</evidence>
<accession>A0AC60NRK7</accession>
<protein>
    <submittedName>
        <fullName evidence="1">Uncharacterized protein</fullName>
    </submittedName>
</protein>
<name>A0AC60NRK7_IXOPE</name>
<gene>
    <name evidence="1" type="ORF">HPB47_013150</name>
</gene>
<proteinExistence type="predicted"/>
<keyword evidence="2" id="KW-1185">Reference proteome</keyword>
<organism evidence="1 2">
    <name type="scientific">Ixodes persulcatus</name>
    <name type="common">Taiga tick</name>
    <dbReference type="NCBI Taxonomy" id="34615"/>
    <lineage>
        <taxon>Eukaryota</taxon>
        <taxon>Metazoa</taxon>
        <taxon>Ecdysozoa</taxon>
        <taxon>Arthropoda</taxon>
        <taxon>Chelicerata</taxon>
        <taxon>Arachnida</taxon>
        <taxon>Acari</taxon>
        <taxon>Parasitiformes</taxon>
        <taxon>Ixodida</taxon>
        <taxon>Ixodoidea</taxon>
        <taxon>Ixodidae</taxon>
        <taxon>Ixodinae</taxon>
        <taxon>Ixodes</taxon>
    </lineage>
</organism>
<comment type="caution">
    <text evidence="1">The sequence shown here is derived from an EMBL/GenBank/DDBJ whole genome shotgun (WGS) entry which is preliminary data.</text>
</comment>
<dbReference type="Proteomes" id="UP000805193">
    <property type="component" value="Unassembled WGS sequence"/>
</dbReference>
<reference evidence="1 2" key="1">
    <citation type="journal article" date="2020" name="Cell">
        <title>Large-Scale Comparative Analyses of Tick Genomes Elucidate Their Genetic Diversity and Vector Capacities.</title>
        <authorList>
            <consortium name="Tick Genome and Microbiome Consortium (TIGMIC)"/>
            <person name="Jia N."/>
            <person name="Wang J."/>
            <person name="Shi W."/>
            <person name="Du L."/>
            <person name="Sun Y."/>
            <person name="Zhan W."/>
            <person name="Jiang J.F."/>
            <person name="Wang Q."/>
            <person name="Zhang B."/>
            <person name="Ji P."/>
            <person name="Bell-Sakyi L."/>
            <person name="Cui X.M."/>
            <person name="Yuan T.T."/>
            <person name="Jiang B.G."/>
            <person name="Yang W.F."/>
            <person name="Lam T.T."/>
            <person name="Chang Q.C."/>
            <person name="Ding S.J."/>
            <person name="Wang X.J."/>
            <person name="Zhu J.G."/>
            <person name="Ruan X.D."/>
            <person name="Zhao L."/>
            <person name="Wei J.T."/>
            <person name="Ye R.Z."/>
            <person name="Que T.C."/>
            <person name="Du C.H."/>
            <person name="Zhou Y.H."/>
            <person name="Cheng J.X."/>
            <person name="Dai P.F."/>
            <person name="Guo W.B."/>
            <person name="Han X.H."/>
            <person name="Huang E.J."/>
            <person name="Li L.F."/>
            <person name="Wei W."/>
            <person name="Gao Y.C."/>
            <person name="Liu J.Z."/>
            <person name="Shao H.Z."/>
            <person name="Wang X."/>
            <person name="Wang C.C."/>
            <person name="Yang T.C."/>
            <person name="Huo Q.B."/>
            <person name="Li W."/>
            <person name="Chen H.Y."/>
            <person name="Chen S.E."/>
            <person name="Zhou L.G."/>
            <person name="Ni X.B."/>
            <person name="Tian J.H."/>
            <person name="Sheng Y."/>
            <person name="Liu T."/>
            <person name="Pan Y.S."/>
            <person name="Xia L.Y."/>
            <person name="Li J."/>
            <person name="Zhao F."/>
            <person name="Cao W.C."/>
        </authorList>
    </citation>
    <scope>NUCLEOTIDE SEQUENCE [LARGE SCALE GENOMIC DNA]</scope>
    <source>
        <strain evidence="1">Iper-2018</strain>
    </source>
</reference>
<sequence length="635" mass="67980">MNGSQNDDDRRSIMLDGGAAKTKTPLTRLLLCTTALSAVGGFLFGYDTGVVSGAMIQLRSHFQLNYLWQELVVSITIAGAWAFAIVAGVATDVFGRKPVILAASLVFTIGAVLMGVAFNKGMLLGGRLIVGAGIGLASMTVPVYIAEVAPADMRGFLVSINQVFISGGQFVGSVVDGLFNTDSVNGWRYMLALAGVPSLIQLLGFLAMPESPRWLASKGAYQEAVEVLRRFRGPHANIEPEFEAIKNGCIDVEPVDGQPASSALMQVLKTGPLRMALLVGCALMMFQQIAGINTVMYYGATIIQMSGVHDPSKAIWLAAAMSFVNFASSFIGLGLVERVGRRVLVLVSMAGVIASLCVLAVGFQMAELHSATALPAGEGLLTGVCANYSTCASCTANPSCGFCYLGSAGTSANGTCLPSSPDSRDVSSVGECRAGNGTGTVATPGYVWAFDWCPSPYWWMTILGLLLYLFSFSPGMGAMPWTINSEIYPLWARSTCFSLATSINWAFNLLVSMSFLTLTDAITKYGTFWLYAGVSALGWLFFFLFLPESRGKSLEEVEDLFAHPWWSDSNKKTIQYVHIRGLGRGGPLTPPSLHLRGRRPRQDAFARVGRAPLPLPLSFFRGWVKGTPKTVSNVI</sequence>
<dbReference type="EMBL" id="JABSTQ010011598">
    <property type="protein sequence ID" value="KAG0409733.1"/>
    <property type="molecule type" value="Genomic_DNA"/>
</dbReference>